<proteinExistence type="predicted"/>
<protein>
    <submittedName>
        <fullName evidence="1">Uncharacterized protein</fullName>
    </submittedName>
</protein>
<evidence type="ECO:0000313" key="1">
    <source>
        <dbReference type="EMBL" id="KAL1502204.1"/>
    </source>
</evidence>
<organism evidence="1 2">
    <name type="scientific">Hypothenemus hampei</name>
    <name type="common">Coffee berry borer</name>
    <dbReference type="NCBI Taxonomy" id="57062"/>
    <lineage>
        <taxon>Eukaryota</taxon>
        <taxon>Metazoa</taxon>
        <taxon>Ecdysozoa</taxon>
        <taxon>Arthropoda</taxon>
        <taxon>Hexapoda</taxon>
        <taxon>Insecta</taxon>
        <taxon>Pterygota</taxon>
        <taxon>Neoptera</taxon>
        <taxon>Endopterygota</taxon>
        <taxon>Coleoptera</taxon>
        <taxon>Polyphaga</taxon>
        <taxon>Cucujiformia</taxon>
        <taxon>Curculionidae</taxon>
        <taxon>Scolytinae</taxon>
        <taxon>Hypothenemus</taxon>
    </lineage>
</organism>
<dbReference type="AlphaFoldDB" id="A0ABD1ETS2"/>
<sequence length="63" mass="7306">MTFFVSSYTTESALRGPLYRGSTVLLFMTIPSAVNRHNCRYWSNSNPYLFRVVHSQHPQILNV</sequence>
<comment type="caution">
    <text evidence="1">The sequence shown here is derived from an EMBL/GenBank/DDBJ whole genome shotgun (WGS) entry which is preliminary data.</text>
</comment>
<reference evidence="1 2" key="1">
    <citation type="submission" date="2024-05" db="EMBL/GenBank/DDBJ databases">
        <title>Genetic variation in Jamaican populations of the coffee berry borer (Hypothenemus hampei).</title>
        <authorList>
            <person name="Errbii M."/>
            <person name="Myrie A."/>
        </authorList>
    </citation>
    <scope>NUCLEOTIDE SEQUENCE [LARGE SCALE GENOMIC DNA]</scope>
    <source>
        <strain evidence="1">JA-Hopewell-2020-01-JO</strain>
        <tissue evidence="1">Whole body</tissue>
    </source>
</reference>
<dbReference type="Proteomes" id="UP001566132">
    <property type="component" value="Unassembled WGS sequence"/>
</dbReference>
<dbReference type="EMBL" id="JBDJPC010000005">
    <property type="protein sequence ID" value="KAL1502204.1"/>
    <property type="molecule type" value="Genomic_DNA"/>
</dbReference>
<accession>A0ABD1ETS2</accession>
<gene>
    <name evidence="1" type="ORF">ABEB36_007380</name>
</gene>
<keyword evidence="2" id="KW-1185">Reference proteome</keyword>
<evidence type="ECO:0000313" key="2">
    <source>
        <dbReference type="Proteomes" id="UP001566132"/>
    </source>
</evidence>
<name>A0ABD1ETS2_HYPHA</name>